<gene>
    <name evidence="18" type="ORF">SNAT2548_LOCUS2604</name>
</gene>
<evidence type="ECO:0000256" key="10">
    <source>
        <dbReference type="ARBA" id="ARBA00022884"/>
    </source>
</evidence>
<dbReference type="PANTHER" id="PTHR11135:SF2">
    <property type="entry name" value="ELONGATOR COMPLEX PROTEIN 3"/>
    <property type="match status" value="1"/>
</dbReference>
<proteinExistence type="inferred from homology"/>
<keyword evidence="7" id="KW-0949">S-adenosyl-L-methionine</keyword>
<dbReference type="GO" id="GO:0005634">
    <property type="term" value="C:nucleus"/>
    <property type="evidence" value="ECO:0007669"/>
    <property type="project" value="TreeGrafter"/>
</dbReference>
<dbReference type="InterPro" id="IPR058240">
    <property type="entry name" value="rSAM_sf"/>
</dbReference>
<dbReference type="FunFam" id="3.80.30.20:FF:000011">
    <property type="entry name" value="Elongator complex"/>
    <property type="match status" value="1"/>
</dbReference>
<keyword evidence="13" id="KW-0012">Acyltransferase</keyword>
<sequence>MTVEDEYLTARLGKMYMVPSKEVVATSEAADKHLRAFEQGCEEWMSYHAQPHTEEDLEGFEQFVVALLSGPEFKSEKEYESRIQAVRRQFKTTLSKPQIVRAYYRLRDAERIERSPSFERITTKKAVRSNSGVVVITIVTAPGRFSCPNDCYYCPDEPGQPRSYLSTEPAVARANQNEFDPVRQFYDRAGTLAKQGHTVDKVEIIVLGGTWSHYPRDYQEEFCRDLFYAANTFDERLSKLGQKGEGAAQTRERRPLLEEQKLNEKAVTKIIGLTLETRPDHITPAEVRRLRRYGCTRVQIGVQHTDDAVLAYVNRGHDRAAAVRATRLLKTCGFKVDLHLMPDLPSSDTEKDWAMFQDVLHGEDLQADHWKIYPCEVTPFTRIETWYKEGKYIPYTEKDPRLLTELLARVKAEVHPWIRLNRVIRDIPEVSIVAGNSLTNLRQAIFEVLKSRGQCCRCIRCREVRDWPETTDGLRLRVREYRSSSGTEFFISIEGGHRGFGGGATQRALAGGQKATKREKKERKSALRDASAQAEMKAAAKAASAAGGTREERKKAAAAALAAAAAQKTSAPVEVEQEADEENATLYGLLRLRFNDDPRAPSPVFPELSGCALIRELHVYGALVAAGREESSRSLADDRPQHIGIGKTLMGTAELIAAAHGFQKISVIAGVGVRNYYRKLGYCLRVSAANITPLCTLDLCQGWAASAASNLNPGSCTHPCRSSPGAHSIETRPSALKILNPIFP</sequence>
<dbReference type="OrthoDB" id="10265243at2759"/>
<dbReference type="GO" id="GO:0033588">
    <property type="term" value="C:elongator holoenzyme complex"/>
    <property type="evidence" value="ECO:0007669"/>
    <property type="project" value="TreeGrafter"/>
</dbReference>
<dbReference type="Pfam" id="PF16199">
    <property type="entry name" value="Radical_SAM_C"/>
    <property type="match status" value="1"/>
</dbReference>
<evidence type="ECO:0000256" key="5">
    <source>
        <dbReference type="ARBA" id="ARBA00022555"/>
    </source>
</evidence>
<dbReference type="InterPro" id="IPR032432">
    <property type="entry name" value="Radical_SAM_C"/>
</dbReference>
<name>A0A812I3D1_9DINO</name>
<comment type="pathway">
    <text evidence="2">tRNA modification.</text>
</comment>
<evidence type="ECO:0000313" key="19">
    <source>
        <dbReference type="Proteomes" id="UP000604046"/>
    </source>
</evidence>
<keyword evidence="5" id="KW-0820">tRNA-binding</keyword>
<dbReference type="Pfam" id="PF04055">
    <property type="entry name" value="Radical_SAM"/>
    <property type="match status" value="1"/>
</dbReference>
<keyword evidence="10" id="KW-0694">RNA-binding</keyword>
<keyword evidence="4" id="KW-0004">4Fe-4S</keyword>
<evidence type="ECO:0000256" key="4">
    <source>
        <dbReference type="ARBA" id="ARBA00022485"/>
    </source>
</evidence>
<dbReference type="AlphaFoldDB" id="A0A812I3D1"/>
<evidence type="ECO:0000256" key="7">
    <source>
        <dbReference type="ARBA" id="ARBA00022691"/>
    </source>
</evidence>
<dbReference type="GO" id="GO:0106261">
    <property type="term" value="F:tRNA uridine(34) acetyltransferase activity"/>
    <property type="evidence" value="ECO:0007669"/>
    <property type="project" value="UniProtKB-EC"/>
</dbReference>
<evidence type="ECO:0000256" key="13">
    <source>
        <dbReference type="ARBA" id="ARBA00023315"/>
    </source>
</evidence>
<organism evidence="18 19">
    <name type="scientific">Symbiodinium natans</name>
    <dbReference type="NCBI Taxonomy" id="878477"/>
    <lineage>
        <taxon>Eukaryota</taxon>
        <taxon>Sar</taxon>
        <taxon>Alveolata</taxon>
        <taxon>Dinophyceae</taxon>
        <taxon>Suessiales</taxon>
        <taxon>Symbiodiniaceae</taxon>
        <taxon>Symbiodinium</taxon>
    </lineage>
</organism>
<dbReference type="InterPro" id="IPR016181">
    <property type="entry name" value="Acyl_CoA_acyltransferase"/>
</dbReference>
<evidence type="ECO:0000256" key="1">
    <source>
        <dbReference type="ARBA" id="ARBA00001966"/>
    </source>
</evidence>
<keyword evidence="11" id="KW-0408">Iron</keyword>
<dbReference type="SUPFAM" id="SSF102114">
    <property type="entry name" value="Radical SAM enzymes"/>
    <property type="match status" value="1"/>
</dbReference>
<dbReference type="GO" id="GO:0051539">
    <property type="term" value="F:4 iron, 4 sulfur cluster binding"/>
    <property type="evidence" value="ECO:0007669"/>
    <property type="project" value="UniProtKB-KW"/>
</dbReference>
<reference evidence="18" key="1">
    <citation type="submission" date="2021-02" db="EMBL/GenBank/DDBJ databases">
        <authorList>
            <person name="Dougan E. K."/>
            <person name="Rhodes N."/>
            <person name="Thang M."/>
            <person name="Chan C."/>
        </authorList>
    </citation>
    <scope>NUCLEOTIDE SEQUENCE</scope>
</reference>
<dbReference type="SFLD" id="SFLDF00344">
    <property type="entry name" value="ELP3-like"/>
    <property type="match status" value="1"/>
</dbReference>
<evidence type="ECO:0000256" key="8">
    <source>
        <dbReference type="ARBA" id="ARBA00022694"/>
    </source>
</evidence>
<evidence type="ECO:0000256" key="11">
    <source>
        <dbReference type="ARBA" id="ARBA00023004"/>
    </source>
</evidence>
<evidence type="ECO:0000256" key="12">
    <source>
        <dbReference type="ARBA" id="ARBA00023014"/>
    </source>
</evidence>
<feature type="region of interest" description="Disordered" evidence="16">
    <location>
        <begin position="502"/>
        <end position="533"/>
    </location>
</feature>
<evidence type="ECO:0000256" key="6">
    <source>
        <dbReference type="ARBA" id="ARBA00022679"/>
    </source>
</evidence>
<feature type="domain" description="Elp3/MiaA/NifB-like radical SAM core" evidence="17">
    <location>
        <begin position="134"/>
        <end position="406"/>
    </location>
</feature>
<dbReference type="InterPro" id="IPR007197">
    <property type="entry name" value="rSAM"/>
</dbReference>
<evidence type="ECO:0000256" key="14">
    <source>
        <dbReference type="ARBA" id="ARBA00044771"/>
    </source>
</evidence>
<dbReference type="SFLD" id="SFLDS00029">
    <property type="entry name" value="Radical_SAM"/>
    <property type="match status" value="1"/>
</dbReference>
<dbReference type="InterPro" id="IPR006638">
    <property type="entry name" value="Elp3/MiaA/NifB-like_rSAM"/>
</dbReference>
<evidence type="ECO:0000256" key="3">
    <source>
        <dbReference type="ARBA" id="ARBA00005494"/>
    </source>
</evidence>
<dbReference type="EC" id="2.3.1.311" evidence="14"/>
<evidence type="ECO:0000313" key="18">
    <source>
        <dbReference type="EMBL" id="CAE6971529.1"/>
    </source>
</evidence>
<comment type="cofactor">
    <cofactor evidence="1">
        <name>[4Fe-4S] cluster</name>
        <dbReference type="ChEBI" id="CHEBI:49883"/>
    </cofactor>
</comment>
<accession>A0A812I3D1</accession>
<comment type="caution">
    <text evidence="18">The sequence shown here is derived from an EMBL/GenBank/DDBJ whole genome shotgun (WGS) entry which is preliminary data.</text>
</comment>
<comment type="similarity">
    <text evidence="3">Belongs to the ELP3 family.</text>
</comment>
<evidence type="ECO:0000256" key="16">
    <source>
        <dbReference type="SAM" id="MobiDB-lite"/>
    </source>
</evidence>
<dbReference type="Proteomes" id="UP000604046">
    <property type="component" value="Unassembled WGS sequence"/>
</dbReference>
<evidence type="ECO:0000256" key="15">
    <source>
        <dbReference type="ARBA" id="ARBA00047372"/>
    </source>
</evidence>
<evidence type="ECO:0000259" key="17">
    <source>
        <dbReference type="SMART" id="SM00729"/>
    </source>
</evidence>
<dbReference type="PANTHER" id="PTHR11135">
    <property type="entry name" value="HISTONE ACETYLTRANSFERASE-RELATED"/>
    <property type="match status" value="1"/>
</dbReference>
<dbReference type="EMBL" id="CAJNDS010000157">
    <property type="protein sequence ID" value="CAE6971529.1"/>
    <property type="molecule type" value="Genomic_DNA"/>
</dbReference>
<dbReference type="InterPro" id="IPR039661">
    <property type="entry name" value="ELP3"/>
</dbReference>
<dbReference type="SUPFAM" id="SSF55729">
    <property type="entry name" value="Acyl-CoA N-acyltransferases (Nat)"/>
    <property type="match status" value="1"/>
</dbReference>
<dbReference type="SMART" id="SM00729">
    <property type="entry name" value="Elp3"/>
    <property type="match status" value="1"/>
</dbReference>
<dbReference type="InterPro" id="IPR034687">
    <property type="entry name" value="ELP3-like"/>
</dbReference>
<keyword evidence="12" id="KW-0411">Iron-sulfur</keyword>
<dbReference type="GO" id="GO:0002926">
    <property type="term" value="P:tRNA wobble base 5-methoxycarbonylmethyl-2-thiouridinylation"/>
    <property type="evidence" value="ECO:0007669"/>
    <property type="project" value="TreeGrafter"/>
</dbReference>
<dbReference type="GO" id="GO:0005737">
    <property type="term" value="C:cytoplasm"/>
    <property type="evidence" value="ECO:0007669"/>
    <property type="project" value="TreeGrafter"/>
</dbReference>
<keyword evidence="19" id="KW-1185">Reference proteome</keyword>
<keyword evidence="8" id="KW-0819">tRNA processing</keyword>
<dbReference type="GO" id="GO:0000049">
    <property type="term" value="F:tRNA binding"/>
    <property type="evidence" value="ECO:0007669"/>
    <property type="project" value="UniProtKB-KW"/>
</dbReference>
<dbReference type="GO" id="GO:0046872">
    <property type="term" value="F:metal ion binding"/>
    <property type="evidence" value="ECO:0007669"/>
    <property type="project" value="UniProtKB-KW"/>
</dbReference>
<dbReference type="SFLD" id="SFLDG01086">
    <property type="entry name" value="elongater_protein-like"/>
    <property type="match status" value="1"/>
</dbReference>
<keyword evidence="6" id="KW-0808">Transferase</keyword>
<keyword evidence="9" id="KW-0479">Metal-binding</keyword>
<evidence type="ECO:0000256" key="9">
    <source>
        <dbReference type="ARBA" id="ARBA00022723"/>
    </source>
</evidence>
<comment type="catalytic activity">
    <reaction evidence="15">
        <text>uridine(34) in tRNA + acetyl-CoA + S-adenosyl-L-methionine + H2O = 5-(carboxymethyl)uridine(34) in tRNA + 5'-deoxyadenosine + L-methionine + CoA + 2 H(+)</text>
        <dbReference type="Rhea" id="RHEA:61020"/>
        <dbReference type="Rhea" id="RHEA-COMP:10407"/>
        <dbReference type="Rhea" id="RHEA-COMP:11727"/>
        <dbReference type="ChEBI" id="CHEBI:15377"/>
        <dbReference type="ChEBI" id="CHEBI:15378"/>
        <dbReference type="ChEBI" id="CHEBI:17319"/>
        <dbReference type="ChEBI" id="CHEBI:57287"/>
        <dbReference type="ChEBI" id="CHEBI:57288"/>
        <dbReference type="ChEBI" id="CHEBI:57844"/>
        <dbReference type="ChEBI" id="CHEBI:59789"/>
        <dbReference type="ChEBI" id="CHEBI:65315"/>
        <dbReference type="ChEBI" id="CHEBI:74882"/>
        <dbReference type="EC" id="2.3.1.311"/>
    </reaction>
    <physiologicalReaction direction="left-to-right" evidence="15">
        <dbReference type="Rhea" id="RHEA:61021"/>
    </physiologicalReaction>
</comment>
<evidence type="ECO:0000256" key="2">
    <source>
        <dbReference type="ARBA" id="ARBA00005217"/>
    </source>
</evidence>
<protein>
    <recommendedName>
        <fullName evidence="14">tRNA carboxymethyluridine synthase</fullName>
        <ecNumber evidence="14">2.3.1.311</ecNumber>
    </recommendedName>
</protein>